<dbReference type="Gene3D" id="2.30.30.140">
    <property type="match status" value="1"/>
</dbReference>
<sequence>MANEKVIMTKSLNLSAQREENMKKEKIGQLVEVTYSNGQTYRGRITKIDKYTIEFLDEKTNLEISDVVRGFATIIEEKEEVSNDGTHVIEHFLEEWKKKVYKWYINQRELFEKEKRKIAQRVKLSKEEILKINSDLIANQVERRRAYKEEQKYLKDLEFSKVAIDFIEMHPKYFEKNIKSYLNSEAYVKKVKLMSRIKKEVGQITNAADLHISNNGEINGIVHGEKGAVNVETISAGGFNVQCFHYRVLVKPVR</sequence>
<dbReference type="EMBL" id="CP003332">
    <property type="protein sequence ID" value="AFJ61949.1"/>
    <property type="molecule type" value="Genomic_DNA"/>
</dbReference>
<dbReference type="PATRIC" id="fig|1126211.3.peg.1881"/>
<dbReference type="KEGG" id="bya:BANAU_1760"/>
<dbReference type="Proteomes" id="UP000002878">
    <property type="component" value="Chromosome"/>
</dbReference>
<dbReference type="AlphaFoldDB" id="I2C5M5"/>
<proteinExistence type="predicted"/>
<dbReference type="HOGENOM" id="CLU_1092601_0_0_9"/>
<accession>I2C5M5</accession>
<evidence type="ECO:0000313" key="1">
    <source>
        <dbReference type="EMBL" id="AFJ61949.1"/>
    </source>
</evidence>
<dbReference type="RefSeq" id="WP_014417892.1">
    <property type="nucleotide sequence ID" value="NC_017061.1"/>
</dbReference>
<reference evidence="1 2" key="1">
    <citation type="journal article" date="2012" name="J. Biotechnol.">
        <title>Genome sequence of the plant growth promoting strain Bacillus amyloliquefaciens subsp. plantarum B9601-Y2 and expression of mersacidin and other secondary metabolites.</title>
        <authorList>
            <person name="He P."/>
            <person name="Hao K."/>
            <person name="Blom J."/>
            <person name="Ruckert C."/>
            <person name="Vater J."/>
            <person name="Mao Z."/>
            <person name="Wu Y."/>
            <person name="Hou M."/>
            <person name="He P."/>
            <person name="He Y."/>
            <person name="Borriss R."/>
        </authorList>
    </citation>
    <scope>NUCLEOTIDE SEQUENCE [LARGE SCALE GENOMIC DNA]</scope>
    <source>
        <strain evidence="1">Y2</strain>
    </source>
</reference>
<name>I2C5M5_BACAY</name>
<organism evidence="1 2">
    <name type="scientific">Bacillus amyloliquefaciens (strain Y2)</name>
    <name type="common">Bacillus amyloliquefaciens subsp. plantarum (strain B9601-Y2)</name>
    <dbReference type="NCBI Taxonomy" id="1155777"/>
    <lineage>
        <taxon>Bacteria</taxon>
        <taxon>Bacillati</taxon>
        <taxon>Bacillota</taxon>
        <taxon>Bacilli</taxon>
        <taxon>Bacillales</taxon>
        <taxon>Bacillaceae</taxon>
        <taxon>Bacillus</taxon>
        <taxon>Bacillus amyloliquefaciens group</taxon>
    </lineage>
</organism>
<dbReference type="KEGG" id="bqy:MUS_1982"/>
<gene>
    <name evidence="1" type="ORF">MUS_1982</name>
</gene>
<evidence type="ECO:0000313" key="2">
    <source>
        <dbReference type="Proteomes" id="UP000002878"/>
    </source>
</evidence>
<protein>
    <submittedName>
        <fullName evidence="1">Uncharacterized protein</fullName>
    </submittedName>
</protein>